<dbReference type="AlphaFoldDB" id="A0A9J6D9Q7"/>
<dbReference type="Proteomes" id="UP000821866">
    <property type="component" value="Chromosome 8"/>
</dbReference>
<sequence>MHHEYNRARRQARTGAITKALAHAPGATFVDAAPYTQGTCFVAVATRNGVLHHATSVTTSSAETAEEVAIALATLDPTCDTIVCDSHSALTNYSKGRISPQALRILYQAPHCAENMNTLT</sequence>
<dbReference type="EMBL" id="JABSTU010000010">
    <property type="protein sequence ID" value="KAH8018767.1"/>
    <property type="molecule type" value="Genomic_DNA"/>
</dbReference>
<proteinExistence type="predicted"/>
<comment type="caution">
    <text evidence="1">The sequence shown here is derived from an EMBL/GenBank/DDBJ whole genome shotgun (WGS) entry which is preliminary data.</text>
</comment>
<keyword evidence="2" id="KW-1185">Reference proteome</keyword>
<reference evidence="1" key="1">
    <citation type="journal article" date="2020" name="Cell">
        <title>Large-Scale Comparative Analyses of Tick Genomes Elucidate Their Genetic Diversity and Vector Capacities.</title>
        <authorList>
            <consortium name="Tick Genome and Microbiome Consortium (TIGMIC)"/>
            <person name="Jia N."/>
            <person name="Wang J."/>
            <person name="Shi W."/>
            <person name="Du L."/>
            <person name="Sun Y."/>
            <person name="Zhan W."/>
            <person name="Jiang J.F."/>
            <person name="Wang Q."/>
            <person name="Zhang B."/>
            <person name="Ji P."/>
            <person name="Bell-Sakyi L."/>
            <person name="Cui X.M."/>
            <person name="Yuan T.T."/>
            <person name="Jiang B.G."/>
            <person name="Yang W.F."/>
            <person name="Lam T.T."/>
            <person name="Chang Q.C."/>
            <person name="Ding S.J."/>
            <person name="Wang X.J."/>
            <person name="Zhu J.G."/>
            <person name="Ruan X.D."/>
            <person name="Zhao L."/>
            <person name="Wei J.T."/>
            <person name="Ye R.Z."/>
            <person name="Que T.C."/>
            <person name="Du C.H."/>
            <person name="Zhou Y.H."/>
            <person name="Cheng J.X."/>
            <person name="Dai P.F."/>
            <person name="Guo W.B."/>
            <person name="Han X.H."/>
            <person name="Huang E.J."/>
            <person name="Li L.F."/>
            <person name="Wei W."/>
            <person name="Gao Y.C."/>
            <person name="Liu J.Z."/>
            <person name="Shao H.Z."/>
            <person name="Wang X."/>
            <person name="Wang C.C."/>
            <person name="Yang T.C."/>
            <person name="Huo Q.B."/>
            <person name="Li W."/>
            <person name="Chen H.Y."/>
            <person name="Chen S.E."/>
            <person name="Zhou L.G."/>
            <person name="Ni X.B."/>
            <person name="Tian J.H."/>
            <person name="Sheng Y."/>
            <person name="Liu T."/>
            <person name="Pan Y.S."/>
            <person name="Xia L.Y."/>
            <person name="Li J."/>
            <person name="Zhao F."/>
            <person name="Cao W.C."/>
        </authorList>
    </citation>
    <scope>NUCLEOTIDE SEQUENCE</scope>
    <source>
        <strain evidence="1">Rmic-2018</strain>
    </source>
</reference>
<organism evidence="1 2">
    <name type="scientific">Rhipicephalus microplus</name>
    <name type="common">Cattle tick</name>
    <name type="synonym">Boophilus microplus</name>
    <dbReference type="NCBI Taxonomy" id="6941"/>
    <lineage>
        <taxon>Eukaryota</taxon>
        <taxon>Metazoa</taxon>
        <taxon>Ecdysozoa</taxon>
        <taxon>Arthropoda</taxon>
        <taxon>Chelicerata</taxon>
        <taxon>Arachnida</taxon>
        <taxon>Acari</taxon>
        <taxon>Parasitiformes</taxon>
        <taxon>Ixodida</taxon>
        <taxon>Ixodoidea</taxon>
        <taxon>Ixodidae</taxon>
        <taxon>Rhipicephalinae</taxon>
        <taxon>Rhipicephalus</taxon>
        <taxon>Boophilus</taxon>
    </lineage>
</organism>
<protein>
    <recommendedName>
        <fullName evidence="3">Tick transposon</fullName>
    </recommendedName>
</protein>
<evidence type="ECO:0000313" key="1">
    <source>
        <dbReference type="EMBL" id="KAH8018767.1"/>
    </source>
</evidence>
<evidence type="ECO:0000313" key="2">
    <source>
        <dbReference type="Proteomes" id="UP000821866"/>
    </source>
</evidence>
<evidence type="ECO:0008006" key="3">
    <source>
        <dbReference type="Google" id="ProtNLM"/>
    </source>
</evidence>
<accession>A0A9J6D9Q7</accession>
<gene>
    <name evidence="1" type="ORF">HPB51_012086</name>
</gene>
<name>A0A9J6D9Q7_RHIMP</name>
<reference evidence="1" key="2">
    <citation type="submission" date="2021-09" db="EMBL/GenBank/DDBJ databases">
        <authorList>
            <person name="Jia N."/>
            <person name="Wang J."/>
            <person name="Shi W."/>
            <person name="Du L."/>
            <person name="Sun Y."/>
            <person name="Zhan W."/>
            <person name="Jiang J."/>
            <person name="Wang Q."/>
            <person name="Zhang B."/>
            <person name="Ji P."/>
            <person name="Sakyi L.B."/>
            <person name="Cui X."/>
            <person name="Yuan T."/>
            <person name="Jiang B."/>
            <person name="Yang W."/>
            <person name="Lam T.T.-Y."/>
            <person name="Chang Q."/>
            <person name="Ding S."/>
            <person name="Wang X."/>
            <person name="Zhu J."/>
            <person name="Ruan X."/>
            <person name="Zhao L."/>
            <person name="Wei J."/>
            <person name="Que T."/>
            <person name="Du C."/>
            <person name="Cheng J."/>
            <person name="Dai P."/>
            <person name="Han X."/>
            <person name="Huang E."/>
            <person name="Gao Y."/>
            <person name="Liu J."/>
            <person name="Shao H."/>
            <person name="Ye R."/>
            <person name="Li L."/>
            <person name="Wei W."/>
            <person name="Wang X."/>
            <person name="Wang C."/>
            <person name="Huo Q."/>
            <person name="Li W."/>
            <person name="Guo W."/>
            <person name="Chen H."/>
            <person name="Chen S."/>
            <person name="Zhou L."/>
            <person name="Zhou L."/>
            <person name="Ni X."/>
            <person name="Tian J."/>
            <person name="Zhou Y."/>
            <person name="Sheng Y."/>
            <person name="Liu T."/>
            <person name="Pan Y."/>
            <person name="Xia L."/>
            <person name="Li J."/>
            <person name="Zhao F."/>
            <person name="Cao W."/>
        </authorList>
    </citation>
    <scope>NUCLEOTIDE SEQUENCE</scope>
    <source>
        <strain evidence="1">Rmic-2018</strain>
        <tissue evidence="1">Larvae</tissue>
    </source>
</reference>